<dbReference type="Proteomes" id="UP000499080">
    <property type="component" value="Unassembled WGS sequence"/>
</dbReference>
<organism evidence="1 2">
    <name type="scientific">Araneus ventricosus</name>
    <name type="common">Orbweaver spider</name>
    <name type="synonym">Epeira ventricosa</name>
    <dbReference type="NCBI Taxonomy" id="182803"/>
    <lineage>
        <taxon>Eukaryota</taxon>
        <taxon>Metazoa</taxon>
        <taxon>Ecdysozoa</taxon>
        <taxon>Arthropoda</taxon>
        <taxon>Chelicerata</taxon>
        <taxon>Arachnida</taxon>
        <taxon>Araneae</taxon>
        <taxon>Araneomorphae</taxon>
        <taxon>Entelegynae</taxon>
        <taxon>Araneoidea</taxon>
        <taxon>Araneidae</taxon>
        <taxon>Araneus</taxon>
    </lineage>
</organism>
<proteinExistence type="predicted"/>
<gene>
    <name evidence="1" type="ORF">AVEN_249183_1</name>
</gene>
<reference evidence="1 2" key="1">
    <citation type="journal article" date="2019" name="Sci. Rep.">
        <title>Orb-weaving spider Araneus ventricosus genome elucidates the spidroin gene catalogue.</title>
        <authorList>
            <person name="Kono N."/>
            <person name="Nakamura H."/>
            <person name="Ohtoshi R."/>
            <person name="Moran D.A.P."/>
            <person name="Shinohara A."/>
            <person name="Yoshida Y."/>
            <person name="Fujiwara M."/>
            <person name="Mori M."/>
            <person name="Tomita M."/>
            <person name="Arakawa K."/>
        </authorList>
    </citation>
    <scope>NUCLEOTIDE SEQUENCE [LARGE SCALE GENOMIC DNA]</scope>
</reference>
<dbReference type="AlphaFoldDB" id="A0A4Y2SKJ2"/>
<evidence type="ECO:0000313" key="1">
    <source>
        <dbReference type="EMBL" id="GBN87769.1"/>
    </source>
</evidence>
<protein>
    <submittedName>
        <fullName evidence="1">Uncharacterized protein</fullName>
    </submittedName>
</protein>
<accession>A0A4Y2SKJ2</accession>
<evidence type="ECO:0000313" key="2">
    <source>
        <dbReference type="Proteomes" id="UP000499080"/>
    </source>
</evidence>
<dbReference type="EMBL" id="BGPR01021958">
    <property type="protein sequence ID" value="GBN87769.1"/>
    <property type="molecule type" value="Genomic_DNA"/>
</dbReference>
<keyword evidence="2" id="KW-1185">Reference proteome</keyword>
<comment type="caution">
    <text evidence="1">The sequence shown here is derived from an EMBL/GenBank/DDBJ whole genome shotgun (WGS) entry which is preliminary data.</text>
</comment>
<sequence>MDRRIQLQNNADYCYKEKVLVLSDLSNVLKPRVVVGALDIYIPGFCDSEIFDKIPFYGILLSLQQPSDVKNPVQLTEDFAFIPLPEGRLGLPDCNRSLEEKPSALKQGNTKFWVPKSPLESVICELSEEDRCGAWTTIQDEFFSLPCDVRSGK</sequence>
<name>A0A4Y2SKJ2_ARAVE</name>